<keyword evidence="6" id="KW-1185">Reference proteome</keyword>
<dbReference type="AlphaFoldDB" id="A0A239GGR0"/>
<evidence type="ECO:0000313" key="6">
    <source>
        <dbReference type="Proteomes" id="UP000198318"/>
    </source>
</evidence>
<evidence type="ECO:0000259" key="4">
    <source>
        <dbReference type="SMART" id="SM00828"/>
    </source>
</evidence>
<evidence type="ECO:0000256" key="1">
    <source>
        <dbReference type="ARBA" id="ARBA00022603"/>
    </source>
</evidence>
<dbReference type="GO" id="GO:0032259">
    <property type="term" value="P:methylation"/>
    <property type="evidence" value="ECO:0007669"/>
    <property type="project" value="UniProtKB-KW"/>
</dbReference>
<dbReference type="Gene3D" id="3.40.50.150">
    <property type="entry name" value="Vaccinia Virus protein VP39"/>
    <property type="match status" value="1"/>
</dbReference>
<dbReference type="SUPFAM" id="SSF53335">
    <property type="entry name" value="S-adenosyl-L-methionine-dependent methyltransferases"/>
    <property type="match status" value="1"/>
</dbReference>
<proteinExistence type="predicted"/>
<dbReference type="PANTHER" id="PTHR44068">
    <property type="entry name" value="ZGC:194242"/>
    <property type="match status" value="1"/>
</dbReference>
<dbReference type="InterPro" id="IPR020803">
    <property type="entry name" value="MeTfrase_dom"/>
</dbReference>
<dbReference type="InterPro" id="IPR013216">
    <property type="entry name" value="Methyltransf_11"/>
</dbReference>
<name>A0A239GGR0_9ACTN</name>
<evidence type="ECO:0000256" key="2">
    <source>
        <dbReference type="ARBA" id="ARBA00022679"/>
    </source>
</evidence>
<feature type="domain" description="Polyketide synthase-like methyltransferase" evidence="4">
    <location>
        <begin position="41"/>
        <end position="280"/>
    </location>
</feature>
<protein>
    <submittedName>
        <fullName evidence="5">Methyltransferase domain-containing protein</fullName>
    </submittedName>
</protein>
<dbReference type="SMART" id="SM00828">
    <property type="entry name" value="PKS_MT"/>
    <property type="match status" value="1"/>
</dbReference>
<reference evidence="5 6" key="1">
    <citation type="submission" date="2017-06" db="EMBL/GenBank/DDBJ databases">
        <authorList>
            <person name="Kim H.J."/>
            <person name="Triplett B.A."/>
        </authorList>
    </citation>
    <scope>NUCLEOTIDE SEQUENCE [LARGE SCALE GENOMIC DNA]</scope>
    <source>
        <strain evidence="5 6">DSM 44715</strain>
    </source>
</reference>
<dbReference type="RefSeq" id="WP_179271471.1">
    <property type="nucleotide sequence ID" value="NZ_FZOR01000007.1"/>
</dbReference>
<sequence>MSETMPAARRPRVPEPNEVGRFYDRFARLAVMVGSEANATMHFGYWDSPEDGATLREAAARMTEVMIGKVRVGEGEHLLDVGCGLGGPGVRLAQDTGARVTGVTISREQAKLANGLASREGLAERVRFEHADAMRLPFAADSFDAAWALESIIHMPDRGRVLGEMARVVRPGGRVLVTDIFERVPIPEHKRGPVDAYYRETLLGPTVTIDDYPGLIRNAGLLVDEIVDISEHVMRKTMREAARLKGQAPPEIEELHADDPAFQLDMGALAEVWELGYLLVVAHRPAG</sequence>
<evidence type="ECO:0000256" key="3">
    <source>
        <dbReference type="ARBA" id="ARBA00022691"/>
    </source>
</evidence>
<dbReference type="InterPro" id="IPR029063">
    <property type="entry name" value="SAM-dependent_MTases_sf"/>
</dbReference>
<dbReference type="PANTHER" id="PTHR44068:SF11">
    <property type="entry name" value="GERANYL DIPHOSPHATE 2-C-METHYLTRANSFERASE"/>
    <property type="match status" value="1"/>
</dbReference>
<keyword evidence="2 5" id="KW-0808">Transferase</keyword>
<dbReference type="InterPro" id="IPR050447">
    <property type="entry name" value="Erg6_SMT_methyltransf"/>
</dbReference>
<accession>A0A239GGR0</accession>
<dbReference type="Proteomes" id="UP000198318">
    <property type="component" value="Unassembled WGS sequence"/>
</dbReference>
<organism evidence="5 6">
    <name type="scientific">Actinomadura meyerae</name>
    <dbReference type="NCBI Taxonomy" id="240840"/>
    <lineage>
        <taxon>Bacteria</taxon>
        <taxon>Bacillati</taxon>
        <taxon>Actinomycetota</taxon>
        <taxon>Actinomycetes</taxon>
        <taxon>Streptosporangiales</taxon>
        <taxon>Thermomonosporaceae</taxon>
        <taxon>Actinomadura</taxon>
    </lineage>
</organism>
<keyword evidence="3" id="KW-0949">S-adenosyl-L-methionine</keyword>
<dbReference type="Pfam" id="PF08241">
    <property type="entry name" value="Methyltransf_11"/>
    <property type="match status" value="1"/>
</dbReference>
<dbReference type="EMBL" id="FZOR01000007">
    <property type="protein sequence ID" value="SNS68231.1"/>
    <property type="molecule type" value="Genomic_DNA"/>
</dbReference>
<gene>
    <name evidence="5" type="ORF">SAMN05443665_1007189</name>
</gene>
<keyword evidence="1 5" id="KW-0489">Methyltransferase</keyword>
<dbReference type="GO" id="GO:0008757">
    <property type="term" value="F:S-adenosylmethionine-dependent methyltransferase activity"/>
    <property type="evidence" value="ECO:0007669"/>
    <property type="project" value="InterPro"/>
</dbReference>
<evidence type="ECO:0000313" key="5">
    <source>
        <dbReference type="EMBL" id="SNS68231.1"/>
    </source>
</evidence>
<dbReference type="CDD" id="cd02440">
    <property type="entry name" value="AdoMet_MTases"/>
    <property type="match status" value="1"/>
</dbReference>